<evidence type="ECO:0000256" key="4">
    <source>
        <dbReference type="ARBA" id="ARBA00023239"/>
    </source>
</evidence>
<organism evidence="6 7">
    <name type="scientific">Sporisorium graminicola</name>
    <dbReference type="NCBI Taxonomy" id="280036"/>
    <lineage>
        <taxon>Eukaryota</taxon>
        <taxon>Fungi</taxon>
        <taxon>Dikarya</taxon>
        <taxon>Basidiomycota</taxon>
        <taxon>Ustilaginomycotina</taxon>
        <taxon>Ustilaginomycetes</taxon>
        <taxon>Ustilaginales</taxon>
        <taxon>Ustilaginaceae</taxon>
        <taxon>Sporisorium</taxon>
    </lineage>
</organism>
<evidence type="ECO:0000256" key="3">
    <source>
        <dbReference type="ARBA" id="ARBA00022833"/>
    </source>
</evidence>
<dbReference type="Proteomes" id="UP000306050">
    <property type="component" value="Chromosome SGRAM_4"/>
</dbReference>
<dbReference type="GO" id="GO:0016846">
    <property type="term" value="F:carbon-sulfur lyase activity"/>
    <property type="evidence" value="ECO:0007669"/>
    <property type="project" value="InterPro"/>
</dbReference>
<evidence type="ECO:0000256" key="2">
    <source>
        <dbReference type="ARBA" id="ARBA00022723"/>
    </source>
</evidence>
<keyword evidence="3" id="KW-0862">Zinc</keyword>
<dbReference type="OrthoDB" id="428768at2759"/>
<protein>
    <recommendedName>
        <fullName evidence="5">CENP-V/GFA domain-containing protein</fullName>
    </recommendedName>
</protein>
<proteinExistence type="inferred from homology"/>
<evidence type="ECO:0000259" key="5">
    <source>
        <dbReference type="PROSITE" id="PS51891"/>
    </source>
</evidence>
<dbReference type="AlphaFoldDB" id="A0A4U7KQ28"/>
<comment type="caution">
    <text evidence="6">The sequence shown here is derived from an EMBL/GenBank/DDBJ whole genome shotgun (WGS) entry which is preliminary data.</text>
</comment>
<comment type="similarity">
    <text evidence="1">Belongs to the Gfa family.</text>
</comment>
<evidence type="ECO:0000313" key="7">
    <source>
        <dbReference type="Proteomes" id="UP000306050"/>
    </source>
</evidence>
<evidence type="ECO:0000313" key="6">
    <source>
        <dbReference type="EMBL" id="TKY86585.1"/>
    </source>
</evidence>
<dbReference type="KEGG" id="sgra:EX895_004734"/>
<dbReference type="PROSITE" id="PS51891">
    <property type="entry name" value="CENP_V_GFA"/>
    <property type="match status" value="1"/>
</dbReference>
<sequence>MSSATVHTTPVPSVSSADKSKPIFPLMIANDGFSEVGEEKEASATCFCGNVQLSFPTVGPGFRGGFLCHCTDCRTVTASMFATNFTVALSHIKYIRGQSSLKEYGQATTIASGNRMTNSFCSNCGTLMMRVSSGSPHLAFLRVGTVDDFALHETRLKPKIELFAKDRVGWLAPIDGCQQASTQTKL</sequence>
<dbReference type="GO" id="GO:0046872">
    <property type="term" value="F:metal ion binding"/>
    <property type="evidence" value="ECO:0007669"/>
    <property type="project" value="UniProtKB-KW"/>
</dbReference>
<dbReference type="InterPro" id="IPR006913">
    <property type="entry name" value="CENP-V/GFA"/>
</dbReference>
<feature type="domain" description="CENP-V/GFA" evidence="5">
    <location>
        <begin position="42"/>
        <end position="160"/>
    </location>
</feature>
<dbReference type="InterPro" id="IPR011057">
    <property type="entry name" value="Mss4-like_sf"/>
</dbReference>
<gene>
    <name evidence="6" type="ORF">EX895_004734</name>
</gene>
<dbReference type="PANTHER" id="PTHR33337:SF8">
    <property type="entry name" value="CENP-V_GFA DOMAIN-CONTAINING PROTEIN"/>
    <property type="match status" value="1"/>
</dbReference>
<reference evidence="6 7" key="1">
    <citation type="submission" date="2019-05" db="EMBL/GenBank/DDBJ databases">
        <title>Sporisorium graminicola CBS 10092 draft sequencing and annotation.</title>
        <authorList>
            <person name="Solano-Gonzalez S."/>
            <person name="Caddick M.X."/>
            <person name="Darby A."/>
        </authorList>
    </citation>
    <scope>NUCLEOTIDE SEQUENCE [LARGE SCALE GENOMIC DNA]</scope>
    <source>
        <strain evidence="6 7">CBS 10092</strain>
    </source>
</reference>
<evidence type="ECO:0000256" key="1">
    <source>
        <dbReference type="ARBA" id="ARBA00005495"/>
    </source>
</evidence>
<dbReference type="Gene3D" id="3.90.1590.10">
    <property type="entry name" value="glutathione-dependent formaldehyde- activating enzyme (gfa)"/>
    <property type="match status" value="1"/>
</dbReference>
<keyword evidence="7" id="KW-1185">Reference proteome</keyword>
<keyword evidence="4" id="KW-0456">Lyase</keyword>
<dbReference type="GeneID" id="40727629"/>
<dbReference type="SUPFAM" id="SSF51316">
    <property type="entry name" value="Mss4-like"/>
    <property type="match status" value="1"/>
</dbReference>
<accession>A0A4U7KQ28</accession>
<dbReference type="PANTHER" id="PTHR33337">
    <property type="entry name" value="GFA DOMAIN-CONTAINING PROTEIN"/>
    <property type="match status" value="1"/>
</dbReference>
<dbReference type="EMBL" id="SRRM01000017">
    <property type="protein sequence ID" value="TKY86585.1"/>
    <property type="molecule type" value="Genomic_DNA"/>
</dbReference>
<dbReference type="RefSeq" id="XP_029738570.1">
    <property type="nucleotide sequence ID" value="XM_029885328.1"/>
</dbReference>
<keyword evidence="2" id="KW-0479">Metal-binding</keyword>
<name>A0A4U7KQ28_9BASI</name>
<dbReference type="Pfam" id="PF04828">
    <property type="entry name" value="GFA"/>
    <property type="match status" value="1"/>
</dbReference>